<dbReference type="InterPro" id="IPR019494">
    <property type="entry name" value="FIST_C"/>
</dbReference>
<dbReference type="OrthoDB" id="378730at2"/>
<dbReference type="Proteomes" id="UP000189177">
    <property type="component" value="Unassembled WGS sequence"/>
</dbReference>
<feature type="domain" description="FIST C-domain" evidence="2">
    <location>
        <begin position="198"/>
        <end position="338"/>
    </location>
</feature>
<sequence>MLRDLEADPSIGGILLMVAHGHSRPEPAAWTELLGTRQCPVFGGEFPGLVTHDGVMESGAIAVGLPRFSRVARIDALSQPECDPPEALERAFPDPPGHGLLFVFVDGLAAGIDRLVNALYDHFGLETGYIGGGCGNARLQPGPVVLDSEGLHADSAVVAWLDLPAGIGVAHGWEPISAPLKVTSASSNTIHGLDWKPAASVWGRIVQEHGGEAPTPASFTRLAPAYPFGIGRIGGELVVRDPIQLEGNALVCVGEVPEGAFVRVLTGNRHTLLNAARKARERSREGAEEFTPTIRLTMDCISRAHFLGRAYDQEVATLCEEDTLPLAGALSLGEIANCGEESLEFYNKTVTAGLL</sequence>
<name>A0A1V2ZZU1_9GAMM</name>
<reference evidence="3 4" key="1">
    <citation type="submission" date="2017-02" db="EMBL/GenBank/DDBJ databases">
        <title>Genomic diversity within the haloalkaliphilic genus Thioalkalivibrio.</title>
        <authorList>
            <person name="Ahn A.-C."/>
            <person name="Meier-Kolthoff J."/>
            <person name="Overmars L."/>
            <person name="Richter M."/>
            <person name="Woyke T."/>
            <person name="Sorokin D.Y."/>
            <person name="Muyzer G."/>
        </authorList>
    </citation>
    <scope>NUCLEOTIDE SEQUENCE [LARGE SCALE GENOMIC DNA]</scope>
    <source>
        <strain evidence="3 4">HL17</strain>
    </source>
</reference>
<dbReference type="PANTHER" id="PTHR40252">
    <property type="entry name" value="BLR0328 PROTEIN"/>
    <property type="match status" value="1"/>
</dbReference>
<dbReference type="Pfam" id="PF08495">
    <property type="entry name" value="FIST"/>
    <property type="match status" value="1"/>
</dbReference>
<dbReference type="Pfam" id="PF10442">
    <property type="entry name" value="FIST_C"/>
    <property type="match status" value="1"/>
</dbReference>
<evidence type="ECO:0000313" key="3">
    <source>
        <dbReference type="EMBL" id="OOC10353.1"/>
    </source>
</evidence>
<comment type="caution">
    <text evidence="3">The sequence shown here is derived from an EMBL/GenBank/DDBJ whole genome shotgun (WGS) entry which is preliminary data.</text>
</comment>
<evidence type="ECO:0000259" key="2">
    <source>
        <dbReference type="SMART" id="SM01204"/>
    </source>
</evidence>
<keyword evidence="4" id="KW-1185">Reference proteome</keyword>
<dbReference type="STRING" id="252474.B1A74_06035"/>
<dbReference type="RefSeq" id="WP_077244080.1">
    <property type="nucleotide sequence ID" value="NZ_MUZR01000017.1"/>
</dbReference>
<evidence type="ECO:0008006" key="5">
    <source>
        <dbReference type="Google" id="ProtNLM"/>
    </source>
</evidence>
<dbReference type="EMBL" id="MUZR01000017">
    <property type="protein sequence ID" value="OOC10353.1"/>
    <property type="molecule type" value="Genomic_DNA"/>
</dbReference>
<dbReference type="PANTHER" id="PTHR40252:SF2">
    <property type="entry name" value="BLR0328 PROTEIN"/>
    <property type="match status" value="1"/>
</dbReference>
<accession>A0A1V2ZZU1</accession>
<organism evidence="3 4">
    <name type="scientific">Thioalkalivibrio halophilus</name>
    <dbReference type="NCBI Taxonomy" id="252474"/>
    <lineage>
        <taxon>Bacteria</taxon>
        <taxon>Pseudomonadati</taxon>
        <taxon>Pseudomonadota</taxon>
        <taxon>Gammaproteobacteria</taxon>
        <taxon>Chromatiales</taxon>
        <taxon>Ectothiorhodospiraceae</taxon>
        <taxon>Thioalkalivibrio</taxon>
    </lineage>
</organism>
<gene>
    <name evidence="3" type="ORF">B1A74_06035</name>
</gene>
<proteinExistence type="predicted"/>
<evidence type="ECO:0000313" key="4">
    <source>
        <dbReference type="Proteomes" id="UP000189177"/>
    </source>
</evidence>
<dbReference type="AlphaFoldDB" id="A0A1V2ZZU1"/>
<dbReference type="SMART" id="SM01204">
    <property type="entry name" value="FIST_C"/>
    <property type="match status" value="1"/>
</dbReference>
<evidence type="ECO:0000259" key="1">
    <source>
        <dbReference type="SMART" id="SM00897"/>
    </source>
</evidence>
<protein>
    <recommendedName>
        <fullName evidence="5">Histidine kinase</fullName>
    </recommendedName>
</protein>
<dbReference type="SMART" id="SM00897">
    <property type="entry name" value="FIST"/>
    <property type="match status" value="1"/>
</dbReference>
<feature type="domain" description="FIST" evidence="1">
    <location>
        <begin position="11"/>
        <end position="197"/>
    </location>
</feature>
<dbReference type="InterPro" id="IPR013702">
    <property type="entry name" value="FIST_domain_N"/>
</dbReference>